<keyword evidence="3" id="KW-0540">Nuclease</keyword>
<evidence type="ECO:0000313" key="3">
    <source>
        <dbReference type="EMBL" id="CCO49802.1"/>
    </source>
</evidence>
<evidence type="ECO:0000259" key="2">
    <source>
        <dbReference type="Pfam" id="PF03372"/>
    </source>
</evidence>
<organism evidence="3 4">
    <name type="scientific">Vibrio nigripulchritudo SOn1</name>
    <dbReference type="NCBI Taxonomy" id="1238450"/>
    <lineage>
        <taxon>Bacteria</taxon>
        <taxon>Pseudomonadati</taxon>
        <taxon>Pseudomonadota</taxon>
        <taxon>Gammaproteobacteria</taxon>
        <taxon>Vibrionales</taxon>
        <taxon>Vibrionaceae</taxon>
        <taxon>Vibrio</taxon>
    </lineage>
</organism>
<dbReference type="GO" id="GO:0004519">
    <property type="term" value="F:endonuclease activity"/>
    <property type="evidence" value="ECO:0007669"/>
    <property type="project" value="UniProtKB-KW"/>
</dbReference>
<evidence type="ECO:0000256" key="1">
    <source>
        <dbReference type="SAM" id="SignalP"/>
    </source>
</evidence>
<dbReference type="InterPro" id="IPR051916">
    <property type="entry name" value="GPI-anchor_lipid_remodeler"/>
</dbReference>
<feature type="chain" id="PRO_5043393874" evidence="1">
    <location>
        <begin position="20"/>
        <end position="284"/>
    </location>
</feature>
<dbReference type="SUPFAM" id="SSF56219">
    <property type="entry name" value="DNase I-like"/>
    <property type="match status" value="1"/>
</dbReference>
<evidence type="ECO:0000313" key="4">
    <source>
        <dbReference type="Proteomes" id="UP000018211"/>
    </source>
</evidence>
<feature type="signal peptide" evidence="1">
    <location>
        <begin position="1"/>
        <end position="19"/>
    </location>
</feature>
<keyword evidence="3" id="KW-0255">Endonuclease</keyword>
<dbReference type="EMBL" id="CAOF01000187">
    <property type="protein sequence ID" value="CCO49802.1"/>
    <property type="molecule type" value="Genomic_DNA"/>
</dbReference>
<proteinExistence type="predicted"/>
<dbReference type="PANTHER" id="PTHR14859">
    <property type="entry name" value="CALCOFLUOR WHITE HYPERSENSITIVE PROTEIN PRECURSOR"/>
    <property type="match status" value="1"/>
</dbReference>
<dbReference type="GO" id="GO:0006506">
    <property type="term" value="P:GPI anchor biosynthetic process"/>
    <property type="evidence" value="ECO:0007669"/>
    <property type="project" value="TreeGrafter"/>
</dbReference>
<keyword evidence="1" id="KW-0732">Signal</keyword>
<dbReference type="InterPro" id="IPR036691">
    <property type="entry name" value="Endo/exonu/phosph_ase_sf"/>
</dbReference>
<dbReference type="Proteomes" id="UP000018211">
    <property type="component" value="Unassembled WGS sequence"/>
</dbReference>
<dbReference type="GO" id="GO:0016020">
    <property type="term" value="C:membrane"/>
    <property type="evidence" value="ECO:0007669"/>
    <property type="project" value="GOC"/>
</dbReference>
<dbReference type="Gene3D" id="3.60.10.10">
    <property type="entry name" value="Endonuclease/exonuclease/phosphatase"/>
    <property type="match status" value="1"/>
</dbReference>
<dbReference type="InterPro" id="IPR005135">
    <property type="entry name" value="Endo/exonuclease/phosphatase"/>
</dbReference>
<comment type="caution">
    <text evidence="3">The sequence shown here is derived from an EMBL/GenBank/DDBJ whole genome shotgun (WGS) entry which is preliminary data.</text>
</comment>
<sequence>MKKLTLVVTSLLAHSVSFANPDLNIDGPVETESIRIASYNIMASRMGDTEAIRDAIKSIDADIIGLQEVDNKTGRSATNFGQADSAPINQAEYFAKELGLHFAFCQAIEFDGGEYGHAVLSKYPVEIVKKVELPNKDDKEQRVACAVKVEVPNYPAPVIAVTAHLDHTDTDLRLAQVRTLNGEFSAWHFRNGLPVIIGDLNLPTQSNEYFELQQWFKETDKDLKLTAPAWNPDRKIDYIMTSAAQQWDIQNVAVPKPTDKVSGKAWYEISDHLPVIVDMKLTMK</sequence>
<dbReference type="PANTHER" id="PTHR14859:SF15">
    <property type="entry name" value="ENDONUCLEASE_EXONUCLEASE_PHOSPHATASE DOMAIN-CONTAINING PROTEIN"/>
    <property type="match status" value="1"/>
</dbReference>
<keyword evidence="3" id="KW-0378">Hydrolase</keyword>
<protein>
    <submittedName>
        <fullName evidence="3">Endonuclease/exonuclease/phosphatase</fullName>
    </submittedName>
</protein>
<name>A0AAV2VYY3_9VIBR</name>
<dbReference type="Pfam" id="PF03372">
    <property type="entry name" value="Exo_endo_phos"/>
    <property type="match status" value="1"/>
</dbReference>
<feature type="domain" description="Endonuclease/exonuclease/phosphatase" evidence="2">
    <location>
        <begin position="38"/>
        <end position="272"/>
    </location>
</feature>
<accession>A0AAV2VYY3</accession>
<dbReference type="RefSeq" id="WP_022613824.1">
    <property type="nucleotide sequence ID" value="NZ_LK391965.1"/>
</dbReference>
<reference evidence="3 4" key="1">
    <citation type="journal article" date="2013" name="ISME J.">
        <title>Comparative genomics of pathogenic lineages of Vibrio nigripulchritudo identifies virulence-associated traits.</title>
        <authorList>
            <person name="Goudenege D."/>
            <person name="Labreuche Y."/>
            <person name="Krin E."/>
            <person name="Ansquer D."/>
            <person name="Mangenot S."/>
            <person name="Calteau A."/>
            <person name="Medigue C."/>
            <person name="Mazel D."/>
            <person name="Polz M.F."/>
            <person name="Le Roux F."/>
        </authorList>
    </citation>
    <scope>NUCLEOTIDE SEQUENCE [LARGE SCALE GENOMIC DNA]</scope>
    <source>
        <strain evidence="3 4">SOn1</strain>
    </source>
</reference>
<gene>
    <name evidence="3" type="ORF">VIBNISOn1_900026</name>
</gene>
<dbReference type="AlphaFoldDB" id="A0AAV2VYY3"/>